<evidence type="ECO:0000313" key="2">
    <source>
        <dbReference type="Proteomes" id="UP000010445"/>
    </source>
</evidence>
<dbReference type="HOGENOM" id="CLU_2914653_0_0_11"/>
<comment type="caution">
    <text evidence="1">The sequence shown here is derived from an EMBL/GenBank/DDBJ whole genome shotgun (WGS) entry which is preliminary data.</text>
</comment>
<keyword evidence="2" id="KW-1185">Reference proteome</keyword>
<dbReference type="EMBL" id="AMEM01000013">
    <property type="protein sequence ID" value="EKX91245.1"/>
    <property type="molecule type" value="Genomic_DNA"/>
</dbReference>
<evidence type="ECO:0000313" key="1">
    <source>
        <dbReference type="EMBL" id="EKX91245.1"/>
    </source>
</evidence>
<protein>
    <submittedName>
        <fullName evidence="1">Uncharacterized protein</fullName>
    </submittedName>
</protein>
<proteinExistence type="predicted"/>
<reference evidence="1 2" key="1">
    <citation type="submission" date="2012-05" db="EMBL/GenBank/DDBJ databases">
        <authorList>
            <person name="Weinstock G."/>
            <person name="Sodergren E."/>
            <person name="Lobos E.A."/>
            <person name="Fulton L."/>
            <person name="Fulton R."/>
            <person name="Courtney L."/>
            <person name="Fronick C."/>
            <person name="O'Laughlin M."/>
            <person name="Godfrey J."/>
            <person name="Wilson R.M."/>
            <person name="Miner T."/>
            <person name="Farmer C."/>
            <person name="Delehaunty K."/>
            <person name="Cordes M."/>
            <person name="Minx P."/>
            <person name="Tomlinson C."/>
            <person name="Chen J."/>
            <person name="Wollam A."/>
            <person name="Pepin K.H."/>
            <person name="Bhonagiri V."/>
            <person name="Zhang X."/>
            <person name="Suruliraj S."/>
            <person name="Warren W."/>
            <person name="Mitreva M."/>
            <person name="Mardis E.R."/>
            <person name="Wilson R.K."/>
        </authorList>
    </citation>
    <scope>NUCLEOTIDE SEQUENCE [LARGE SCALE GENOMIC DNA]</scope>
    <source>
        <strain evidence="1 2">F0235</strain>
    </source>
</reference>
<accession>L1MJN3</accession>
<sequence>MIVVLTVRHEFACLSAFSCFSASFRPPVDCLMTVIISIIASSPKFNRHPLLAGFTLTPAPW</sequence>
<gene>
    <name evidence="1" type="ORF">HMPREF9997_00848</name>
</gene>
<dbReference type="STRING" id="1035195.HMPREF9997_00848"/>
<dbReference type="Proteomes" id="UP000010445">
    <property type="component" value="Unassembled WGS sequence"/>
</dbReference>
<name>L1MJN3_9CORY</name>
<dbReference type="AlphaFoldDB" id="L1MJN3"/>
<organism evidence="1 2">
    <name type="scientific">Corynebacterium durum F0235</name>
    <dbReference type="NCBI Taxonomy" id="1035195"/>
    <lineage>
        <taxon>Bacteria</taxon>
        <taxon>Bacillati</taxon>
        <taxon>Actinomycetota</taxon>
        <taxon>Actinomycetes</taxon>
        <taxon>Mycobacteriales</taxon>
        <taxon>Corynebacteriaceae</taxon>
        <taxon>Corynebacterium</taxon>
    </lineage>
</organism>